<dbReference type="Gene3D" id="3.40.50.300">
    <property type="entry name" value="P-loop containing nucleotide triphosphate hydrolases"/>
    <property type="match status" value="1"/>
</dbReference>
<dbReference type="EMBL" id="CP000478">
    <property type="protein sequence ID" value="ABK18054.1"/>
    <property type="molecule type" value="Genomic_DNA"/>
</dbReference>
<reference evidence="1 2" key="1">
    <citation type="submission" date="2006-10" db="EMBL/GenBank/DDBJ databases">
        <title>Complete sequence of Syntrophobacter fumaroxidans MPOB.</title>
        <authorList>
            <consortium name="US DOE Joint Genome Institute"/>
            <person name="Copeland A."/>
            <person name="Lucas S."/>
            <person name="Lapidus A."/>
            <person name="Barry K."/>
            <person name="Detter J.C."/>
            <person name="Glavina del Rio T."/>
            <person name="Hammon N."/>
            <person name="Israni S."/>
            <person name="Pitluck S."/>
            <person name="Goltsman E.G."/>
            <person name="Martinez M."/>
            <person name="Schmutz J."/>
            <person name="Larimer F."/>
            <person name="Land M."/>
            <person name="Hauser L."/>
            <person name="Kyrpides N."/>
            <person name="Kim E."/>
            <person name="Boone D.R."/>
            <person name="Brockman F."/>
            <person name="Culley D."/>
            <person name="Ferry J."/>
            <person name="Gunsalus R."/>
            <person name="McInerney M.J."/>
            <person name="Morrison M."/>
            <person name="Plugge C."/>
            <person name="Rohlin L."/>
            <person name="Scholten J."/>
            <person name="Sieber J."/>
            <person name="Stams A.J.M."/>
            <person name="Worm P."/>
            <person name="Henstra A.M."/>
            <person name="Richardson P."/>
        </authorList>
    </citation>
    <scope>NUCLEOTIDE SEQUENCE [LARGE SCALE GENOMIC DNA]</scope>
    <source>
        <strain evidence="2">DSM 10017 / MPOB</strain>
    </source>
</reference>
<dbReference type="RefSeq" id="WP_011699222.1">
    <property type="nucleotide sequence ID" value="NC_008554.1"/>
</dbReference>
<dbReference type="STRING" id="335543.Sfum_2373"/>
<dbReference type="OrthoDB" id="5500277at2"/>
<evidence type="ECO:0000313" key="1">
    <source>
        <dbReference type="EMBL" id="ABK18054.1"/>
    </source>
</evidence>
<dbReference type="InParanoid" id="A0LKV2"/>
<gene>
    <name evidence="1" type="ordered locus">Sfum_2373</name>
</gene>
<sequence length="305" mass="33612">MIVRLKVGGITLRVRSRQALPSLLLRGVFPLFSAQRGGDIRIGVSRRLPQIPSKTDLLFDSGGLWKVYGRNGGLLYSFRTPDGAEEFGRVLAVDSERREGTLHLPPSPWDNKRGYALMYPLDELIFQHHAARAGKLFIHACAVATGGKALLFCGRSGAGKTTMARLWRRHRRSAVILSDDRSLIQEMDGTFRACGTPWHGLGKYASPGGRPLAAIFFLRQGAEPVLEPLSRFEAAAELFSRSFYPPWEAETVARVLQYCERIAASVPCYGLTFRPDSSAVRTVEDMTGTRLTSNAGCVKGIASTW</sequence>
<accession>A0LKV2</accession>
<keyword evidence="1" id="KW-0418">Kinase</keyword>
<name>A0LKV2_SYNFM</name>
<dbReference type="InterPro" id="IPR027417">
    <property type="entry name" value="P-loop_NTPase"/>
</dbReference>
<dbReference type="HOGENOM" id="CLU_078434_0_0_7"/>
<keyword evidence="1" id="KW-0808">Transferase</keyword>
<dbReference type="eggNOG" id="COG1117">
    <property type="taxonomic scope" value="Bacteria"/>
</dbReference>
<dbReference type="SUPFAM" id="SSF53795">
    <property type="entry name" value="PEP carboxykinase-like"/>
    <property type="match status" value="1"/>
</dbReference>
<dbReference type="AlphaFoldDB" id="A0LKV2"/>
<protein>
    <submittedName>
        <fullName evidence="1">HPr kinase</fullName>
    </submittedName>
</protein>
<organism evidence="1 2">
    <name type="scientific">Syntrophobacter fumaroxidans (strain DSM 10017 / MPOB)</name>
    <dbReference type="NCBI Taxonomy" id="335543"/>
    <lineage>
        <taxon>Bacteria</taxon>
        <taxon>Pseudomonadati</taxon>
        <taxon>Thermodesulfobacteriota</taxon>
        <taxon>Syntrophobacteria</taxon>
        <taxon>Syntrophobacterales</taxon>
        <taxon>Syntrophobacteraceae</taxon>
        <taxon>Syntrophobacter</taxon>
    </lineage>
</organism>
<dbReference type="KEGG" id="sfu:Sfum_2373"/>
<evidence type="ECO:0000313" key="2">
    <source>
        <dbReference type="Proteomes" id="UP000001784"/>
    </source>
</evidence>
<dbReference type="GO" id="GO:0016301">
    <property type="term" value="F:kinase activity"/>
    <property type="evidence" value="ECO:0007669"/>
    <property type="project" value="UniProtKB-KW"/>
</dbReference>
<keyword evidence="2" id="KW-1185">Reference proteome</keyword>
<proteinExistence type="predicted"/>
<dbReference type="Proteomes" id="UP000001784">
    <property type="component" value="Chromosome"/>
</dbReference>